<dbReference type="GO" id="GO:0004181">
    <property type="term" value="F:metallocarboxypeptidase activity"/>
    <property type="evidence" value="ECO:0007669"/>
    <property type="project" value="InterPro"/>
</dbReference>
<dbReference type="Gene3D" id="3.40.630.10">
    <property type="entry name" value="Zn peptidases"/>
    <property type="match status" value="1"/>
</dbReference>
<evidence type="ECO:0000256" key="5">
    <source>
        <dbReference type="ARBA" id="ARBA00022833"/>
    </source>
</evidence>
<keyword evidence="4" id="KW-0378">Hydrolase</keyword>
<feature type="non-terminal residue" evidence="9">
    <location>
        <position position="1"/>
    </location>
</feature>
<feature type="domain" description="Peptidase M14" evidence="8">
    <location>
        <begin position="39"/>
        <end position="201"/>
    </location>
</feature>
<dbReference type="Pfam" id="PF00246">
    <property type="entry name" value="Peptidase_M14"/>
    <property type="match status" value="1"/>
</dbReference>
<dbReference type="EMBL" id="BARW01037094">
    <property type="protein sequence ID" value="GAJ22650.1"/>
    <property type="molecule type" value="Genomic_DNA"/>
</dbReference>
<evidence type="ECO:0000256" key="2">
    <source>
        <dbReference type="ARBA" id="ARBA00005988"/>
    </source>
</evidence>
<dbReference type="PANTHER" id="PTHR11705">
    <property type="entry name" value="PROTEASE FAMILY M14 CARBOXYPEPTIDASE A,B"/>
    <property type="match status" value="1"/>
</dbReference>
<feature type="non-terminal residue" evidence="9">
    <location>
        <position position="201"/>
    </location>
</feature>
<sequence>LNSPFVLFLGILLALPLLQGEGDGKVKQVKALGKYDFFHYYDYAELTNFLKDIHAAFPQLTELQSLCSSQMGRDVWMLVINNPKTGNPEDKPGYFLNQIHSSEVIASMSCVYTIWYLLENYGKDKNVTDIVDDLVWYIVPRLDVDGAEAYLTGKPVGEDPNPFDNDGDGLFDEDSPEDIDGDGFVVQMRQKDPEGNMKISD</sequence>
<keyword evidence="5" id="KW-0862">Zinc</keyword>
<dbReference type="GO" id="GO:0008270">
    <property type="term" value="F:zinc ion binding"/>
    <property type="evidence" value="ECO:0007669"/>
    <property type="project" value="InterPro"/>
</dbReference>
<keyword evidence="6" id="KW-0482">Metalloprotease</keyword>
<dbReference type="SMART" id="SM00631">
    <property type="entry name" value="Zn_pept"/>
    <property type="match status" value="1"/>
</dbReference>
<dbReference type="InterPro" id="IPR000834">
    <property type="entry name" value="Peptidase_M14"/>
</dbReference>
<feature type="compositionally biased region" description="Acidic residues" evidence="7">
    <location>
        <begin position="165"/>
        <end position="176"/>
    </location>
</feature>
<keyword evidence="3" id="KW-0645">Protease</keyword>
<evidence type="ECO:0000256" key="1">
    <source>
        <dbReference type="ARBA" id="ARBA00001947"/>
    </source>
</evidence>
<comment type="similarity">
    <text evidence="2">Belongs to the peptidase M14 family.</text>
</comment>
<feature type="region of interest" description="Disordered" evidence="7">
    <location>
        <begin position="153"/>
        <end position="176"/>
    </location>
</feature>
<reference evidence="9" key="1">
    <citation type="journal article" date="2014" name="Front. Microbiol.">
        <title>High frequency of phylogenetically diverse reductive dehalogenase-homologous genes in deep subseafloor sedimentary metagenomes.</title>
        <authorList>
            <person name="Kawai M."/>
            <person name="Futagami T."/>
            <person name="Toyoda A."/>
            <person name="Takaki Y."/>
            <person name="Nishi S."/>
            <person name="Hori S."/>
            <person name="Arai W."/>
            <person name="Tsubouchi T."/>
            <person name="Morono Y."/>
            <person name="Uchiyama I."/>
            <person name="Ito T."/>
            <person name="Fujiyama A."/>
            <person name="Inagaki F."/>
            <person name="Takami H."/>
        </authorList>
    </citation>
    <scope>NUCLEOTIDE SEQUENCE</scope>
    <source>
        <strain evidence="9">Expedition CK06-06</strain>
    </source>
</reference>
<evidence type="ECO:0000313" key="9">
    <source>
        <dbReference type="EMBL" id="GAJ22650.1"/>
    </source>
</evidence>
<dbReference type="SUPFAM" id="SSF53187">
    <property type="entry name" value="Zn-dependent exopeptidases"/>
    <property type="match status" value="1"/>
</dbReference>
<proteinExistence type="inferred from homology"/>
<evidence type="ECO:0000256" key="3">
    <source>
        <dbReference type="ARBA" id="ARBA00022670"/>
    </source>
</evidence>
<gene>
    <name evidence="9" type="ORF">S12H4_57370</name>
</gene>
<comment type="caution">
    <text evidence="9">The sequence shown here is derived from an EMBL/GenBank/DDBJ whole genome shotgun (WGS) entry which is preliminary data.</text>
</comment>
<organism evidence="9">
    <name type="scientific">marine sediment metagenome</name>
    <dbReference type="NCBI Taxonomy" id="412755"/>
    <lineage>
        <taxon>unclassified sequences</taxon>
        <taxon>metagenomes</taxon>
        <taxon>ecological metagenomes</taxon>
    </lineage>
</organism>
<evidence type="ECO:0000256" key="4">
    <source>
        <dbReference type="ARBA" id="ARBA00022801"/>
    </source>
</evidence>
<evidence type="ECO:0000259" key="8">
    <source>
        <dbReference type="PROSITE" id="PS52035"/>
    </source>
</evidence>
<evidence type="ECO:0000256" key="7">
    <source>
        <dbReference type="SAM" id="MobiDB-lite"/>
    </source>
</evidence>
<dbReference type="PROSITE" id="PS52035">
    <property type="entry name" value="PEPTIDASE_M14"/>
    <property type="match status" value="1"/>
</dbReference>
<name>X1W1W2_9ZZZZ</name>
<dbReference type="GO" id="GO:0005615">
    <property type="term" value="C:extracellular space"/>
    <property type="evidence" value="ECO:0007669"/>
    <property type="project" value="TreeGrafter"/>
</dbReference>
<protein>
    <recommendedName>
        <fullName evidence="8">Peptidase M14 domain-containing protein</fullName>
    </recommendedName>
</protein>
<evidence type="ECO:0000256" key="6">
    <source>
        <dbReference type="ARBA" id="ARBA00023049"/>
    </source>
</evidence>
<dbReference type="PANTHER" id="PTHR11705:SF143">
    <property type="entry name" value="SLL0236 PROTEIN"/>
    <property type="match status" value="1"/>
</dbReference>
<dbReference type="AlphaFoldDB" id="X1W1W2"/>
<accession>X1W1W2</accession>
<comment type="cofactor">
    <cofactor evidence="1">
        <name>Zn(2+)</name>
        <dbReference type="ChEBI" id="CHEBI:29105"/>
    </cofactor>
</comment>
<dbReference type="GO" id="GO:0006508">
    <property type="term" value="P:proteolysis"/>
    <property type="evidence" value="ECO:0007669"/>
    <property type="project" value="UniProtKB-KW"/>
</dbReference>